<evidence type="ECO:0000256" key="1">
    <source>
        <dbReference type="PROSITE-ProRule" id="PRU01005"/>
    </source>
</evidence>
<evidence type="ECO:0000256" key="2">
    <source>
        <dbReference type="SAM" id="SignalP"/>
    </source>
</evidence>
<sequence length="348" mass="38215">MFMLAALVLATSSFAIGSQCPGVTNAMFDDATRAEIIAKHNEYRSQISHGTAKYMGGNTLKSGKNVYELSWDCGLEQSAQDWSDKCKSSASRPNNFGENFNLFAANGSVEVAMEAMEEWWAELEQYDASSNPDIIFNNDVFNYAESWSQMAWGEATKIGCGIKNCTLNNTEWSVITCHYDRGNQPLRPVFEVGNGCSVDADCTTYPVSTCNAKTKLCRKNEGGQTPAPQTTQPPKPATTLAPSECKDTARDCAIYAGYCFVQPYSRTVQRRCQKTCNVCNCKDTDPNCINQLNNCNLDQVRRSCALSCGSCERCADGAIDCAQMSHLCNDATYGSIVRSRCKKTCNLC</sequence>
<evidence type="ECO:0000313" key="5">
    <source>
        <dbReference type="Proteomes" id="UP000031036"/>
    </source>
</evidence>
<dbReference type="SMART" id="SM00198">
    <property type="entry name" value="SCP"/>
    <property type="match status" value="1"/>
</dbReference>
<feature type="disulfide bond" evidence="1">
    <location>
        <begin position="295"/>
        <end position="308"/>
    </location>
</feature>
<dbReference type="Pfam" id="PF01549">
    <property type="entry name" value="ShK"/>
    <property type="match status" value="3"/>
</dbReference>
<keyword evidence="5" id="KW-1185">Reference proteome</keyword>
<dbReference type="InterPro" id="IPR035940">
    <property type="entry name" value="CAP_sf"/>
</dbReference>
<dbReference type="EMBL" id="JPKZ01002434">
    <property type="protein sequence ID" value="KHN76761.1"/>
    <property type="molecule type" value="Genomic_DNA"/>
</dbReference>
<dbReference type="InterPro" id="IPR003582">
    <property type="entry name" value="ShKT_dom"/>
</dbReference>
<dbReference type="Proteomes" id="UP000031036">
    <property type="component" value="Unassembled WGS sequence"/>
</dbReference>
<dbReference type="STRING" id="6265.A0A0B2V0G5"/>
<comment type="caution">
    <text evidence="4">The sequence shown here is derived from an EMBL/GenBank/DDBJ whole genome shotgun (WGS) entry which is preliminary data.</text>
</comment>
<feature type="domain" description="ShKT" evidence="3">
    <location>
        <begin position="245"/>
        <end position="279"/>
    </location>
</feature>
<dbReference type="InterPro" id="IPR001283">
    <property type="entry name" value="CRISP-related"/>
</dbReference>
<dbReference type="PRINTS" id="PR00838">
    <property type="entry name" value="V5ALLERGEN"/>
</dbReference>
<dbReference type="PRINTS" id="PR00837">
    <property type="entry name" value="V5TPXLIKE"/>
</dbReference>
<dbReference type="Gene3D" id="1.10.10.1870">
    <property type="entry name" value="ShTK domain-like"/>
    <property type="match status" value="2"/>
</dbReference>
<dbReference type="AlphaFoldDB" id="A0A0B2V0G5"/>
<dbReference type="PROSITE" id="PS51670">
    <property type="entry name" value="SHKT"/>
    <property type="match status" value="3"/>
</dbReference>
<feature type="chain" id="PRO_5002095214" evidence="2">
    <location>
        <begin position="18"/>
        <end position="348"/>
    </location>
</feature>
<feature type="domain" description="ShKT" evidence="3">
    <location>
        <begin position="281"/>
        <end position="311"/>
    </location>
</feature>
<keyword evidence="1" id="KW-1015">Disulfide bond</keyword>
<dbReference type="SMART" id="SM00254">
    <property type="entry name" value="ShKT"/>
    <property type="match status" value="2"/>
</dbReference>
<feature type="disulfide bond" evidence="1">
    <location>
        <begin position="314"/>
        <end position="348"/>
    </location>
</feature>
<reference evidence="4 5" key="1">
    <citation type="submission" date="2014-11" db="EMBL/GenBank/DDBJ databases">
        <title>Genetic blueprint of the zoonotic pathogen Toxocara canis.</title>
        <authorList>
            <person name="Zhu X.-Q."/>
            <person name="Korhonen P.K."/>
            <person name="Cai H."/>
            <person name="Young N.D."/>
            <person name="Nejsum P."/>
            <person name="von Samson-Himmelstjerna G."/>
            <person name="Boag P.R."/>
            <person name="Tan P."/>
            <person name="Li Q."/>
            <person name="Min J."/>
            <person name="Yang Y."/>
            <person name="Wang X."/>
            <person name="Fang X."/>
            <person name="Hall R.S."/>
            <person name="Hofmann A."/>
            <person name="Sternberg P.W."/>
            <person name="Jex A.R."/>
            <person name="Gasser R.B."/>
        </authorList>
    </citation>
    <scope>NUCLEOTIDE SEQUENCE [LARGE SCALE GENOMIC DNA]</scope>
    <source>
        <strain evidence="4">PN_DK_2014</strain>
    </source>
</reference>
<dbReference type="InterPro" id="IPR014044">
    <property type="entry name" value="CAP_dom"/>
</dbReference>
<keyword evidence="2" id="KW-0732">Signal</keyword>
<gene>
    <name evidence="4" type="primary">ASP</name>
    <name evidence="4" type="ORF">Tcan_17640</name>
</gene>
<dbReference type="Gene3D" id="3.40.33.10">
    <property type="entry name" value="CAP"/>
    <property type="match status" value="1"/>
</dbReference>
<evidence type="ECO:0000313" key="4">
    <source>
        <dbReference type="EMBL" id="KHN76761.1"/>
    </source>
</evidence>
<accession>A0A0B2V0G5</accession>
<proteinExistence type="predicted"/>
<feature type="signal peptide" evidence="2">
    <location>
        <begin position="1"/>
        <end position="17"/>
    </location>
</feature>
<dbReference type="Pfam" id="PF00188">
    <property type="entry name" value="CAP"/>
    <property type="match status" value="1"/>
</dbReference>
<feature type="disulfide bond" evidence="1">
    <location>
        <begin position="245"/>
        <end position="279"/>
    </location>
</feature>
<protein>
    <submittedName>
        <fullName evidence="4">Ancylostoma secreted protein</fullName>
    </submittedName>
</protein>
<comment type="caution">
    <text evidence="1">Lacks conserved residue(s) required for the propagation of feature annotation.</text>
</comment>
<feature type="domain" description="ShKT" evidence="3">
    <location>
        <begin position="314"/>
        <end position="348"/>
    </location>
</feature>
<dbReference type="PANTHER" id="PTHR10334">
    <property type="entry name" value="CYSTEINE-RICH SECRETORY PROTEIN-RELATED"/>
    <property type="match status" value="1"/>
</dbReference>
<dbReference type="OrthoDB" id="5853705at2759"/>
<dbReference type="InterPro" id="IPR002413">
    <property type="entry name" value="V5_allergen-like"/>
</dbReference>
<organism evidence="4 5">
    <name type="scientific">Toxocara canis</name>
    <name type="common">Canine roundworm</name>
    <dbReference type="NCBI Taxonomy" id="6265"/>
    <lineage>
        <taxon>Eukaryota</taxon>
        <taxon>Metazoa</taxon>
        <taxon>Ecdysozoa</taxon>
        <taxon>Nematoda</taxon>
        <taxon>Chromadorea</taxon>
        <taxon>Rhabditida</taxon>
        <taxon>Spirurina</taxon>
        <taxon>Ascaridomorpha</taxon>
        <taxon>Ascaridoidea</taxon>
        <taxon>Toxocaridae</taxon>
        <taxon>Toxocara</taxon>
    </lineage>
</organism>
<dbReference type="CDD" id="cd05380">
    <property type="entry name" value="CAP_euk"/>
    <property type="match status" value="1"/>
</dbReference>
<evidence type="ECO:0000259" key="3">
    <source>
        <dbReference type="PROSITE" id="PS51670"/>
    </source>
</evidence>
<name>A0A0B2V0G5_TOXCA</name>
<dbReference type="SUPFAM" id="SSF55797">
    <property type="entry name" value="PR-1-like"/>
    <property type="match status" value="1"/>
</dbReference>